<keyword evidence="2" id="KW-1185">Reference proteome</keyword>
<gene>
    <name evidence="1" type="ORF">FJU31_08910</name>
</gene>
<dbReference type="EMBL" id="VYKI01000009">
    <property type="protein sequence ID" value="KAA8999196.1"/>
    <property type="molecule type" value="Genomic_DNA"/>
</dbReference>
<protein>
    <submittedName>
        <fullName evidence="1">Uncharacterized protein</fullName>
    </submittedName>
</protein>
<evidence type="ECO:0000313" key="2">
    <source>
        <dbReference type="Proteomes" id="UP000326367"/>
    </source>
</evidence>
<comment type="caution">
    <text evidence="1">The sequence shown here is derived from an EMBL/GenBank/DDBJ whole genome shotgun (WGS) entry which is preliminary data.</text>
</comment>
<reference evidence="1 2" key="1">
    <citation type="journal article" date="2020" name="Antonie Van Leeuwenhoek">
        <title>Stenotrophomonas cyclobalanopsidis sp. nov., isolated from the leaf spot disease of Cyclobalanopsis patelliformis.</title>
        <authorList>
            <person name="Bian D.R."/>
            <person name="Xue H."/>
            <person name="Piao C.G."/>
            <person name="Li Y."/>
        </authorList>
    </citation>
    <scope>NUCLEOTIDE SEQUENCE [LARGE SCALE GENOMIC DNA]</scope>
    <source>
        <strain evidence="1 2">TPQG1-4</strain>
    </source>
</reference>
<evidence type="ECO:0000313" key="1">
    <source>
        <dbReference type="EMBL" id="KAA8999196.1"/>
    </source>
</evidence>
<sequence length="175" mass="18801">MGVSLASATAMAASSEQVLMPKFDGYVKAFEASDPKTGDITEFVPEGQTVEAWTDMVTVNIAPNSAWVSPREFLGTMEAGWRGVCPDSQANWLREGEEHGRPMAVLMLSCPLNPATGKPETSWIKGIQGKEGFYTVQKSFRTEVKEADVVTWVKWLSGVLLCGGGEGPACPGDGR</sequence>
<organism evidence="1 2">
    <name type="scientific">Stenotrophomonas cyclobalanopsidis</name>
    <dbReference type="NCBI Taxonomy" id="2771362"/>
    <lineage>
        <taxon>Bacteria</taxon>
        <taxon>Pseudomonadati</taxon>
        <taxon>Pseudomonadota</taxon>
        <taxon>Gammaproteobacteria</taxon>
        <taxon>Lysobacterales</taxon>
        <taxon>Lysobacteraceae</taxon>
        <taxon>Stenotrophomonas</taxon>
    </lineage>
</organism>
<dbReference type="Proteomes" id="UP000326367">
    <property type="component" value="Unassembled WGS sequence"/>
</dbReference>
<proteinExistence type="predicted"/>
<accession>A0ABQ6T1Z6</accession>
<name>A0ABQ6T1Z6_9GAMM</name>